<comment type="caution">
    <text evidence="1">The sequence shown here is derived from an EMBL/GenBank/DDBJ whole genome shotgun (WGS) entry which is preliminary data.</text>
</comment>
<name>A0A939BFM0_9FIRM</name>
<dbReference type="Pfam" id="PF14286">
    <property type="entry name" value="DHHW"/>
    <property type="match status" value="1"/>
</dbReference>
<gene>
    <name evidence="1" type="ORF">H6A12_11440</name>
</gene>
<protein>
    <recommendedName>
        <fullName evidence="3">DHHW protein</fullName>
    </recommendedName>
</protein>
<evidence type="ECO:0008006" key="3">
    <source>
        <dbReference type="Google" id="ProtNLM"/>
    </source>
</evidence>
<evidence type="ECO:0000313" key="1">
    <source>
        <dbReference type="EMBL" id="MBM6921763.1"/>
    </source>
</evidence>
<dbReference type="Proteomes" id="UP000774750">
    <property type="component" value="Unassembled WGS sequence"/>
</dbReference>
<sequence>MASKRILLALFFAVIFLFPIASLIVPDKTFSELENRALKSAPTFSADTVLDKSFMDGTESYLADHIVLRDEIAKAKSAIELAAGKRELGGAYVCEDKLVEHIAKPDETVTALNAEEINKFAQKYSGKIDTTVMLVPTAETIYSSTLPMSAPYIDQTAYIKSFYDTLQNVNTVDAYAVLSAHQKEYIYYRTDHHWTSYGAYLGYTALAKPLNFKAVSHDMFNIEHVANDFLGTLYSKALCHEDFADTIDLYTYSQGDPVNEVVRYMGKNTQTYSSIFFRENLEGKDKYTVFLGQNTPVVTINTNVKNGKKLIVFKDSYANSMMQFLTLHYEQIAVVDLRYLNVPLSDYVDMNDYQQALFLYNVGTFTGDQSMRKLAGC</sequence>
<organism evidence="1 2">
    <name type="scientific">Merdimmobilis hominis</name>
    <dbReference type="NCBI Taxonomy" id="2897707"/>
    <lineage>
        <taxon>Bacteria</taxon>
        <taxon>Bacillati</taxon>
        <taxon>Bacillota</taxon>
        <taxon>Clostridia</taxon>
        <taxon>Eubacteriales</taxon>
        <taxon>Oscillospiraceae</taxon>
        <taxon>Merdimmobilis</taxon>
    </lineage>
</organism>
<keyword evidence="2" id="KW-1185">Reference proteome</keyword>
<evidence type="ECO:0000313" key="2">
    <source>
        <dbReference type="Proteomes" id="UP000774750"/>
    </source>
</evidence>
<dbReference type="AlphaFoldDB" id="A0A939BFM0"/>
<dbReference type="EMBL" id="JACJKY010000025">
    <property type="protein sequence ID" value="MBM6921763.1"/>
    <property type="molecule type" value="Genomic_DNA"/>
</dbReference>
<reference evidence="1" key="1">
    <citation type="submission" date="2020-08" db="EMBL/GenBank/DDBJ databases">
        <authorList>
            <person name="Cejkova D."/>
            <person name="Kubasova T."/>
            <person name="Jahodarova E."/>
            <person name="Rychlik I."/>
        </authorList>
    </citation>
    <scope>NUCLEOTIDE SEQUENCE</scope>
    <source>
        <strain evidence="1">An559</strain>
    </source>
</reference>
<reference evidence="1" key="2">
    <citation type="journal article" date="2021" name="Sci. Rep.">
        <title>The distribution of antibiotic resistance genes in chicken gut microbiota commensals.</title>
        <authorList>
            <person name="Juricova H."/>
            <person name="Matiasovicova J."/>
            <person name="Kubasova T."/>
            <person name="Cejkova D."/>
            <person name="Rychlik I."/>
        </authorList>
    </citation>
    <scope>NUCLEOTIDE SEQUENCE</scope>
    <source>
        <strain evidence="1">An559</strain>
    </source>
</reference>
<dbReference type="RefSeq" id="WP_204447994.1">
    <property type="nucleotide sequence ID" value="NZ_JACJKY010000025.1"/>
</dbReference>
<dbReference type="InterPro" id="IPR025945">
    <property type="entry name" value="DHHW"/>
</dbReference>
<proteinExistence type="predicted"/>
<accession>A0A939BFM0</accession>